<dbReference type="HOGENOM" id="CLU_2575259_0_0_1"/>
<evidence type="ECO:0000313" key="1">
    <source>
        <dbReference type="EMBL" id="KIM51210.1"/>
    </source>
</evidence>
<gene>
    <name evidence="1" type="ORF">SCLCIDRAFT_667203</name>
</gene>
<organism evidence="1 2">
    <name type="scientific">Scleroderma citrinum Foug A</name>
    <dbReference type="NCBI Taxonomy" id="1036808"/>
    <lineage>
        <taxon>Eukaryota</taxon>
        <taxon>Fungi</taxon>
        <taxon>Dikarya</taxon>
        <taxon>Basidiomycota</taxon>
        <taxon>Agaricomycotina</taxon>
        <taxon>Agaricomycetes</taxon>
        <taxon>Agaricomycetidae</taxon>
        <taxon>Boletales</taxon>
        <taxon>Sclerodermatineae</taxon>
        <taxon>Sclerodermataceae</taxon>
        <taxon>Scleroderma</taxon>
    </lineage>
</organism>
<sequence>MLPVTLSFFALLGTYDGCIKCLNAQRRLDKAMYRLWIRLILTVGRTNMAYENIGTKVQKHLPICANMAANTSFLQMPTGHH</sequence>
<name>A0A0C3CRI6_9AGAM</name>
<keyword evidence="2" id="KW-1185">Reference proteome</keyword>
<protein>
    <submittedName>
        <fullName evidence="1">Uncharacterized protein</fullName>
    </submittedName>
</protein>
<evidence type="ECO:0000313" key="2">
    <source>
        <dbReference type="Proteomes" id="UP000053989"/>
    </source>
</evidence>
<dbReference type="InParanoid" id="A0A0C3CRI6"/>
<reference evidence="1 2" key="1">
    <citation type="submission" date="2014-04" db="EMBL/GenBank/DDBJ databases">
        <authorList>
            <consortium name="DOE Joint Genome Institute"/>
            <person name="Kuo A."/>
            <person name="Kohler A."/>
            <person name="Nagy L.G."/>
            <person name="Floudas D."/>
            <person name="Copeland A."/>
            <person name="Barry K.W."/>
            <person name="Cichocki N."/>
            <person name="Veneault-Fourrey C."/>
            <person name="LaButti K."/>
            <person name="Lindquist E.A."/>
            <person name="Lipzen A."/>
            <person name="Lundell T."/>
            <person name="Morin E."/>
            <person name="Murat C."/>
            <person name="Sun H."/>
            <person name="Tunlid A."/>
            <person name="Henrissat B."/>
            <person name="Grigoriev I.V."/>
            <person name="Hibbett D.S."/>
            <person name="Martin F."/>
            <person name="Nordberg H.P."/>
            <person name="Cantor M.N."/>
            <person name="Hua S.X."/>
        </authorList>
    </citation>
    <scope>NUCLEOTIDE SEQUENCE [LARGE SCALE GENOMIC DNA]</scope>
    <source>
        <strain evidence="1 2">Foug A</strain>
    </source>
</reference>
<accession>A0A0C3CRI6</accession>
<dbReference type="EMBL" id="KN822275">
    <property type="protein sequence ID" value="KIM51210.1"/>
    <property type="molecule type" value="Genomic_DNA"/>
</dbReference>
<dbReference type="AlphaFoldDB" id="A0A0C3CRI6"/>
<dbReference type="Proteomes" id="UP000053989">
    <property type="component" value="Unassembled WGS sequence"/>
</dbReference>
<proteinExistence type="predicted"/>
<reference evidence="2" key="2">
    <citation type="submission" date="2015-01" db="EMBL/GenBank/DDBJ databases">
        <title>Evolutionary Origins and Diversification of the Mycorrhizal Mutualists.</title>
        <authorList>
            <consortium name="DOE Joint Genome Institute"/>
            <consortium name="Mycorrhizal Genomics Consortium"/>
            <person name="Kohler A."/>
            <person name="Kuo A."/>
            <person name="Nagy L.G."/>
            <person name="Floudas D."/>
            <person name="Copeland A."/>
            <person name="Barry K.W."/>
            <person name="Cichocki N."/>
            <person name="Veneault-Fourrey C."/>
            <person name="LaButti K."/>
            <person name="Lindquist E.A."/>
            <person name="Lipzen A."/>
            <person name="Lundell T."/>
            <person name="Morin E."/>
            <person name="Murat C."/>
            <person name="Riley R."/>
            <person name="Ohm R."/>
            <person name="Sun H."/>
            <person name="Tunlid A."/>
            <person name="Henrissat B."/>
            <person name="Grigoriev I.V."/>
            <person name="Hibbett D.S."/>
            <person name="Martin F."/>
        </authorList>
    </citation>
    <scope>NUCLEOTIDE SEQUENCE [LARGE SCALE GENOMIC DNA]</scope>
    <source>
        <strain evidence="2">Foug A</strain>
    </source>
</reference>